<dbReference type="OrthoDB" id="334507at2"/>
<gene>
    <name evidence="2" type="ORF">SAMN05216605_108113</name>
</gene>
<dbReference type="InterPro" id="IPR029058">
    <property type="entry name" value="AB_hydrolase_fold"/>
</dbReference>
<name>A0A1G8F6P3_9PSED</name>
<dbReference type="EMBL" id="FNCO01000008">
    <property type="protein sequence ID" value="SDH77781.1"/>
    <property type="molecule type" value="Genomic_DNA"/>
</dbReference>
<dbReference type="Proteomes" id="UP000182894">
    <property type="component" value="Unassembled WGS sequence"/>
</dbReference>
<accession>A0A1G8F6P3</accession>
<dbReference type="STRING" id="89065.SAMN05216605_108113"/>
<dbReference type="InterPro" id="IPR000073">
    <property type="entry name" value="AB_hydrolase_1"/>
</dbReference>
<dbReference type="RefSeq" id="WP_074753615.1">
    <property type="nucleotide sequence ID" value="NZ_FNCO01000008.1"/>
</dbReference>
<dbReference type="GO" id="GO:0016020">
    <property type="term" value="C:membrane"/>
    <property type="evidence" value="ECO:0007669"/>
    <property type="project" value="TreeGrafter"/>
</dbReference>
<dbReference type="PANTHER" id="PTHR43798">
    <property type="entry name" value="MONOACYLGLYCEROL LIPASE"/>
    <property type="match status" value="1"/>
</dbReference>
<dbReference type="InterPro" id="IPR050266">
    <property type="entry name" value="AB_hydrolase_sf"/>
</dbReference>
<evidence type="ECO:0000313" key="3">
    <source>
        <dbReference type="Proteomes" id="UP000182894"/>
    </source>
</evidence>
<sequence>MRPAEIPLSVWRTQGHDFVFRGQTIRYWVAGQGEPLLLIHGFPTASWDWNYLWQPLSRQYQVIACDMLGFGDSAKPRDHDYSLVEQADLQQALLDHLQVQQPVHVLAHDYGDSVAQELLARHREGSFAMASCVFLNGGLFPETHRALLVQKLLLSPVGWLVGRTFDRCSLDRDFSRIFGPNTRPSESELDDFWSLISNNRGHHILYRLISYIPERLVQRERWVQAMQSSQVPMRLINGAMDPVSGEHMVERYRELIADPDTVTIPDIGRYPHTEAPALVLRHYQRFRADIAERRPCTVPPRAVQNNKIPDHPFALSSTIQSASC</sequence>
<proteinExistence type="predicted"/>
<dbReference type="SUPFAM" id="SSF53474">
    <property type="entry name" value="alpha/beta-Hydrolases"/>
    <property type="match status" value="1"/>
</dbReference>
<keyword evidence="3" id="KW-1185">Reference proteome</keyword>
<dbReference type="GO" id="GO:0046464">
    <property type="term" value="P:acylglycerol catabolic process"/>
    <property type="evidence" value="ECO:0007669"/>
    <property type="project" value="TreeGrafter"/>
</dbReference>
<protein>
    <submittedName>
        <fullName evidence="2">Pimeloyl-ACP methyl ester carboxylesterase</fullName>
    </submittedName>
</protein>
<dbReference type="Pfam" id="PF00561">
    <property type="entry name" value="Abhydrolase_1"/>
    <property type="match status" value="1"/>
</dbReference>
<feature type="domain" description="AB hydrolase-1" evidence="1">
    <location>
        <begin position="35"/>
        <end position="274"/>
    </location>
</feature>
<organism evidence="2 3">
    <name type="scientific">Pseudomonas abietaniphila</name>
    <dbReference type="NCBI Taxonomy" id="89065"/>
    <lineage>
        <taxon>Bacteria</taxon>
        <taxon>Pseudomonadati</taxon>
        <taxon>Pseudomonadota</taxon>
        <taxon>Gammaproteobacteria</taxon>
        <taxon>Pseudomonadales</taxon>
        <taxon>Pseudomonadaceae</taxon>
        <taxon>Pseudomonas</taxon>
    </lineage>
</organism>
<evidence type="ECO:0000259" key="1">
    <source>
        <dbReference type="Pfam" id="PF00561"/>
    </source>
</evidence>
<dbReference type="AlphaFoldDB" id="A0A1G8F6P3"/>
<dbReference type="Gene3D" id="3.40.50.1820">
    <property type="entry name" value="alpha/beta hydrolase"/>
    <property type="match status" value="1"/>
</dbReference>
<dbReference type="GO" id="GO:0047372">
    <property type="term" value="F:monoacylglycerol lipase activity"/>
    <property type="evidence" value="ECO:0007669"/>
    <property type="project" value="TreeGrafter"/>
</dbReference>
<evidence type="ECO:0000313" key="2">
    <source>
        <dbReference type="EMBL" id="SDH77781.1"/>
    </source>
</evidence>
<reference evidence="3" key="1">
    <citation type="submission" date="2016-10" db="EMBL/GenBank/DDBJ databases">
        <authorList>
            <person name="Varghese N."/>
            <person name="Submissions S."/>
        </authorList>
    </citation>
    <scope>NUCLEOTIDE SEQUENCE [LARGE SCALE GENOMIC DNA]</scope>
    <source>
        <strain evidence="3">ATCC 700689</strain>
    </source>
</reference>
<dbReference type="PANTHER" id="PTHR43798:SF33">
    <property type="entry name" value="HYDROLASE, PUTATIVE (AFU_ORTHOLOGUE AFUA_2G14860)-RELATED"/>
    <property type="match status" value="1"/>
</dbReference>